<evidence type="ECO:0000256" key="4">
    <source>
        <dbReference type="ARBA" id="ARBA00023136"/>
    </source>
</evidence>
<keyword evidence="4 5" id="KW-0472">Membrane</keyword>
<evidence type="ECO:0000256" key="1">
    <source>
        <dbReference type="ARBA" id="ARBA00004127"/>
    </source>
</evidence>
<gene>
    <name evidence="6" type="ORF">SAMN05444410_10817</name>
</gene>
<feature type="transmembrane region" description="Helical" evidence="5">
    <location>
        <begin position="110"/>
        <end position="128"/>
    </location>
</feature>
<feature type="transmembrane region" description="Helical" evidence="5">
    <location>
        <begin position="160"/>
        <end position="181"/>
    </location>
</feature>
<comment type="caution">
    <text evidence="6">The sequence shown here is derived from an EMBL/GenBank/DDBJ whole genome shotgun (WGS) entry which is preliminary data.</text>
</comment>
<dbReference type="Gene3D" id="1.20.120.1630">
    <property type="match status" value="1"/>
</dbReference>
<keyword evidence="2 5" id="KW-0812">Transmembrane</keyword>
<evidence type="ECO:0000313" key="6">
    <source>
        <dbReference type="EMBL" id="SDX00648.1"/>
    </source>
</evidence>
<evidence type="ECO:0000256" key="3">
    <source>
        <dbReference type="ARBA" id="ARBA00022989"/>
    </source>
</evidence>
<accession>A0A8X8IHH3</accession>
<proteinExistence type="predicted"/>
<dbReference type="PANTHER" id="PTHR12714">
    <property type="entry name" value="PROTEIN-S ISOPRENYLCYSTEINE O-METHYLTRANSFERASE"/>
    <property type="match status" value="1"/>
</dbReference>
<feature type="transmembrane region" description="Helical" evidence="5">
    <location>
        <begin position="36"/>
        <end position="52"/>
    </location>
</feature>
<keyword evidence="3 5" id="KW-1133">Transmembrane helix</keyword>
<protein>
    <submittedName>
        <fullName evidence="6">Protein-S-isoprenylcysteine O-methyltransferase Ste14</fullName>
    </submittedName>
</protein>
<sequence length="244" mass="28370">MSFFNIGRILLILLLVSFCVITYTFAIILVVRYLHINWILIQLLGWISWYFWHSVIFDKVAKLLCMLNLKDSFGIIVFTQVIPGVSFFFTMMSFPVLYSFYYKIPFATNFIQLSCGICTGLMGLYIIIESFRVIGISGAAFENDYSTNNRKKLVAHSIYGLIRHPLYMGSLIGSVGLSMVFSNLECFLFPLINTAFIPIYKYLEETRLIDIYGQEYMLYQKKVGAFWPKKLFWRKATIILKSKK</sequence>
<dbReference type="Pfam" id="PF04191">
    <property type="entry name" value="PEMT"/>
    <property type="match status" value="1"/>
</dbReference>
<evidence type="ECO:0000256" key="2">
    <source>
        <dbReference type="ARBA" id="ARBA00022692"/>
    </source>
</evidence>
<dbReference type="Proteomes" id="UP000198711">
    <property type="component" value="Unassembled WGS sequence"/>
</dbReference>
<reference evidence="6 7" key="1">
    <citation type="submission" date="2016-10" db="EMBL/GenBank/DDBJ databases">
        <authorList>
            <person name="Varghese N."/>
            <person name="Submissions S."/>
        </authorList>
    </citation>
    <scope>NUCLEOTIDE SEQUENCE [LARGE SCALE GENOMIC DNA]</scope>
    <source>
        <strain evidence="6 7">DSM 25353</strain>
    </source>
</reference>
<dbReference type="AlphaFoldDB" id="A0A8X8IHH3"/>
<evidence type="ECO:0000313" key="7">
    <source>
        <dbReference type="Proteomes" id="UP000198711"/>
    </source>
</evidence>
<dbReference type="EMBL" id="FNNO01000008">
    <property type="protein sequence ID" value="SDX00648.1"/>
    <property type="molecule type" value="Genomic_DNA"/>
</dbReference>
<dbReference type="PANTHER" id="PTHR12714:SF26">
    <property type="entry name" value="ISOPRENYLCYSTEINE CARBOXYLMETHYLTRANSFERASE FAMILY PROTEIN"/>
    <property type="match status" value="1"/>
</dbReference>
<dbReference type="GO" id="GO:0012505">
    <property type="term" value="C:endomembrane system"/>
    <property type="evidence" value="ECO:0007669"/>
    <property type="project" value="UniProtKB-SubCell"/>
</dbReference>
<dbReference type="InterPro" id="IPR007318">
    <property type="entry name" value="Phopholipid_MeTrfase"/>
</dbReference>
<keyword evidence="7" id="KW-1185">Reference proteome</keyword>
<evidence type="ECO:0000256" key="5">
    <source>
        <dbReference type="SAM" id="Phobius"/>
    </source>
</evidence>
<organism evidence="6 7">
    <name type="scientific">Hydrobacter penzbergensis</name>
    <dbReference type="NCBI Taxonomy" id="1235997"/>
    <lineage>
        <taxon>Bacteria</taxon>
        <taxon>Pseudomonadati</taxon>
        <taxon>Bacteroidota</taxon>
        <taxon>Chitinophagia</taxon>
        <taxon>Chitinophagales</taxon>
        <taxon>Chitinophagaceae</taxon>
        <taxon>Hydrobacter</taxon>
    </lineage>
</organism>
<dbReference type="GO" id="GO:0004671">
    <property type="term" value="F:protein C-terminal S-isoprenylcysteine carboxyl O-methyltransferase activity"/>
    <property type="evidence" value="ECO:0007669"/>
    <property type="project" value="TreeGrafter"/>
</dbReference>
<feature type="transmembrane region" description="Helical" evidence="5">
    <location>
        <begin position="73"/>
        <end position="98"/>
    </location>
</feature>
<name>A0A8X8IHH3_9BACT</name>
<comment type="subcellular location">
    <subcellularLocation>
        <location evidence="1">Endomembrane system</location>
        <topology evidence="1">Multi-pass membrane protein</topology>
    </subcellularLocation>
</comment>